<protein>
    <submittedName>
        <fullName evidence="2">Uncharacterized protein</fullName>
    </submittedName>
</protein>
<dbReference type="EMBL" id="LJSK01000304">
    <property type="protein sequence ID" value="KPI83974.1"/>
    <property type="molecule type" value="Genomic_DNA"/>
</dbReference>
<keyword evidence="3" id="KW-1185">Reference proteome</keyword>
<feature type="region of interest" description="Disordered" evidence="1">
    <location>
        <begin position="99"/>
        <end position="125"/>
    </location>
</feature>
<evidence type="ECO:0000256" key="1">
    <source>
        <dbReference type="SAM" id="MobiDB-lite"/>
    </source>
</evidence>
<proteinExistence type="predicted"/>
<evidence type="ECO:0000313" key="3">
    <source>
        <dbReference type="Proteomes" id="UP000038009"/>
    </source>
</evidence>
<dbReference type="OMA" id="CLAEVIY"/>
<dbReference type="OrthoDB" id="262788at2759"/>
<evidence type="ECO:0000313" key="2">
    <source>
        <dbReference type="EMBL" id="KPI83974.1"/>
    </source>
</evidence>
<organism evidence="2 3">
    <name type="scientific">Leptomonas seymouri</name>
    <dbReference type="NCBI Taxonomy" id="5684"/>
    <lineage>
        <taxon>Eukaryota</taxon>
        <taxon>Discoba</taxon>
        <taxon>Euglenozoa</taxon>
        <taxon>Kinetoplastea</taxon>
        <taxon>Metakinetoplastina</taxon>
        <taxon>Trypanosomatida</taxon>
        <taxon>Trypanosomatidae</taxon>
        <taxon>Leishmaniinae</taxon>
        <taxon>Leptomonas</taxon>
    </lineage>
</organism>
<reference evidence="2 3" key="1">
    <citation type="journal article" date="2015" name="PLoS Pathog.">
        <title>Leptomonas seymouri: Adaptations to the Dixenous Life Cycle Analyzed by Genome Sequencing, Transcriptome Profiling and Co-infection with Leishmania donovani.</title>
        <authorList>
            <person name="Kraeva N."/>
            <person name="Butenko A."/>
            <person name="Hlavacova J."/>
            <person name="Kostygov A."/>
            <person name="Myskova J."/>
            <person name="Grybchuk D."/>
            <person name="Lestinova T."/>
            <person name="Votypka J."/>
            <person name="Volf P."/>
            <person name="Opperdoes F."/>
            <person name="Flegontov P."/>
            <person name="Lukes J."/>
            <person name="Yurchenko V."/>
        </authorList>
    </citation>
    <scope>NUCLEOTIDE SEQUENCE [LARGE SCALE GENOMIC DNA]</scope>
    <source>
        <strain evidence="2 3">ATCC 30220</strain>
    </source>
</reference>
<accession>A0A0N1HUL5</accession>
<gene>
    <name evidence="2" type="ORF">ABL78_6985</name>
</gene>
<sequence>MACEARITELENEASTLRRQVSELKEVLAVELECMRTEIQTQLSEARQLLLSRESASMERVAHLETEVANLTHFCEQAMRKEDVLACFSRKESVAGGFKAADGVTSRPSRERESVPSQEGDNTSPYKKILSAHQGTAVKLLAIHEVSCSGSAIDDLHASLGEVYDFYTATSALNADVLHPAMHLSHFTSMVRDAGLCGGRHPVPPELLWMAVMRSLSVTAATDTVARRASSTLLLPRVYGDESYSGKKDLFARERLQCIPRAQFSDALYIVYFTAFPRTRDSTSSPAHFRDFLVNTFLPNVKRRIHHRVSKRSPYVSPERASRKSTAFPSSLEASVAQIAPLTKFSSVTTTIPPADVVAAYEGDAAVRKLVQQFTPHLKKAFLEVVQPPPHLRLGEVHMSLEAFMECVRQHKLLPLVSKMQVKAVFVFCLNAQLGPPSSKVGERIVYASFVTAMHCLAELIYGSEPTLQRRYPSPRARLSKLFVKMFVL</sequence>
<dbReference type="Proteomes" id="UP000038009">
    <property type="component" value="Unassembled WGS sequence"/>
</dbReference>
<dbReference type="AlphaFoldDB" id="A0A0N1HUL5"/>
<dbReference type="VEuPathDB" id="TriTrypDB:Lsey_0304_0100"/>
<name>A0A0N1HUL5_LEPSE</name>
<comment type="caution">
    <text evidence="2">The sequence shown here is derived from an EMBL/GenBank/DDBJ whole genome shotgun (WGS) entry which is preliminary data.</text>
</comment>